<sequence>CQSPLHEITDVEILSDGEKSFRSILKTGSNRTRSSVKKKVRWADLTEQQSDLRSRVQQLRSLCRDRPVF</sequence>
<proteinExistence type="predicted"/>
<dbReference type="AlphaFoldDB" id="A0A061QQH0"/>
<feature type="non-terminal residue" evidence="1">
    <location>
        <position position="69"/>
    </location>
</feature>
<reference evidence="1" key="1">
    <citation type="submission" date="2014-05" db="EMBL/GenBank/DDBJ databases">
        <title>The transcriptome of the halophilic microalga Tetraselmis sp. GSL018 isolated from the Great Salt Lake, Utah.</title>
        <authorList>
            <person name="Jinkerson R.E."/>
            <person name="D'Adamo S."/>
            <person name="Posewitz M.C."/>
        </authorList>
    </citation>
    <scope>NUCLEOTIDE SEQUENCE</scope>
    <source>
        <strain evidence="1">GSL018</strain>
    </source>
</reference>
<feature type="non-terminal residue" evidence="1">
    <location>
        <position position="1"/>
    </location>
</feature>
<accession>A0A061QQH0</accession>
<name>A0A061QQH0_9CHLO</name>
<protein>
    <submittedName>
        <fullName evidence="1">Uncharacterized protein</fullName>
    </submittedName>
</protein>
<organism evidence="1">
    <name type="scientific">Tetraselmis sp. GSL018</name>
    <dbReference type="NCBI Taxonomy" id="582737"/>
    <lineage>
        <taxon>Eukaryota</taxon>
        <taxon>Viridiplantae</taxon>
        <taxon>Chlorophyta</taxon>
        <taxon>core chlorophytes</taxon>
        <taxon>Chlorodendrophyceae</taxon>
        <taxon>Chlorodendrales</taxon>
        <taxon>Chlorodendraceae</taxon>
        <taxon>Tetraselmis</taxon>
    </lineage>
</organism>
<dbReference type="EMBL" id="GBEZ01026568">
    <property type="protein sequence ID" value="JAC60654.1"/>
    <property type="molecule type" value="Transcribed_RNA"/>
</dbReference>
<evidence type="ECO:0000313" key="1">
    <source>
        <dbReference type="EMBL" id="JAC60654.1"/>
    </source>
</evidence>
<gene>
    <name evidence="1" type="ORF">TSPGSL018_28398</name>
</gene>